<dbReference type="EMBL" id="CAHS01000014">
    <property type="protein sequence ID" value="CCG86889.1"/>
    <property type="molecule type" value="Genomic_DNA"/>
</dbReference>
<reference evidence="1 2" key="1">
    <citation type="journal article" date="2013" name="Syst. Appl. Microbiol.">
        <title>Phylogenetic position and virulence apparatus of the pear flower necrosis pathogen Erwinia piriflorinigrans CFBP 5888T as assessed by comparative genomics.</title>
        <authorList>
            <person name="Smits T.H."/>
            <person name="Rezzonico F."/>
            <person name="Lopez M.M."/>
            <person name="Blom J."/>
            <person name="Goesmann A."/>
            <person name="Frey J.E."/>
            <person name="Duffy B."/>
        </authorList>
    </citation>
    <scope>NUCLEOTIDE SEQUENCE [LARGE SCALE GENOMIC DNA]</scope>
    <source>
        <strain evidence="2">CFBP5888</strain>
    </source>
</reference>
<dbReference type="AlphaFoldDB" id="V5Z7F1"/>
<dbReference type="STRING" id="1161919.EPIR_1524"/>
<proteinExistence type="predicted"/>
<keyword evidence="2" id="KW-1185">Reference proteome</keyword>
<evidence type="ECO:0000313" key="1">
    <source>
        <dbReference type="EMBL" id="CCG86889.1"/>
    </source>
</evidence>
<evidence type="ECO:0000313" key="2">
    <source>
        <dbReference type="Proteomes" id="UP000018217"/>
    </source>
</evidence>
<sequence>MQRIERRQCLPEDKANQQVLLALHHAEQAKRE</sequence>
<name>V5Z7F1_9GAMM</name>
<accession>V5Z7F1</accession>
<comment type="caution">
    <text evidence="1">The sequence shown here is derived from an EMBL/GenBank/DDBJ whole genome shotgun (WGS) entry which is preliminary data.</text>
</comment>
<gene>
    <name evidence="1" type="ORF">EPIR_1524</name>
</gene>
<dbReference type="Proteomes" id="UP000018217">
    <property type="component" value="Unassembled WGS sequence"/>
</dbReference>
<protein>
    <submittedName>
        <fullName evidence="1">Uncharacterized protein</fullName>
    </submittedName>
</protein>
<organism evidence="1 2">
    <name type="scientific">Erwinia piriflorinigrans CFBP 5888</name>
    <dbReference type="NCBI Taxonomy" id="1161919"/>
    <lineage>
        <taxon>Bacteria</taxon>
        <taxon>Pseudomonadati</taxon>
        <taxon>Pseudomonadota</taxon>
        <taxon>Gammaproteobacteria</taxon>
        <taxon>Enterobacterales</taxon>
        <taxon>Erwiniaceae</taxon>
        <taxon>Erwinia</taxon>
    </lineage>
</organism>